<keyword evidence="1" id="KW-1133">Transmembrane helix</keyword>
<evidence type="ECO:0000256" key="1">
    <source>
        <dbReference type="SAM" id="Phobius"/>
    </source>
</evidence>
<gene>
    <name evidence="2" type="ORF">CYMTET_39527</name>
</gene>
<comment type="caution">
    <text evidence="2">The sequence shown here is derived from an EMBL/GenBank/DDBJ whole genome shotgun (WGS) entry which is preliminary data.</text>
</comment>
<dbReference type="EMBL" id="LGRX02026255">
    <property type="protein sequence ID" value="KAK3251127.1"/>
    <property type="molecule type" value="Genomic_DNA"/>
</dbReference>
<name>A0AAE0CC43_9CHLO</name>
<keyword evidence="1" id="KW-0472">Membrane</keyword>
<accession>A0AAE0CC43</accession>
<sequence length="224" mass="24736">QVSAVVFSVSSDIHCVLFCRISRQPWLVLYIDTFPQSTWQESFELDYSAALALEAAVNISQVRIESISAGSVVVDAVVAFEEKEDEEDTSEPERFLAAVLDNTTAIFTTNFTVLYETDTESEAADNAAEDDDGTMMSADSTMAVLGVMGALCIFGSIGILLVWHKRHFLERILVRKSNDVTESANSPSDDGRNNTLTVFYNPLLDNQPSATAEDLEGRWRDHPL</sequence>
<evidence type="ECO:0000313" key="2">
    <source>
        <dbReference type="EMBL" id="KAK3251127.1"/>
    </source>
</evidence>
<organism evidence="2 3">
    <name type="scientific">Cymbomonas tetramitiformis</name>
    <dbReference type="NCBI Taxonomy" id="36881"/>
    <lineage>
        <taxon>Eukaryota</taxon>
        <taxon>Viridiplantae</taxon>
        <taxon>Chlorophyta</taxon>
        <taxon>Pyramimonadophyceae</taxon>
        <taxon>Pyramimonadales</taxon>
        <taxon>Pyramimonadaceae</taxon>
        <taxon>Cymbomonas</taxon>
    </lineage>
</organism>
<evidence type="ECO:0000313" key="3">
    <source>
        <dbReference type="Proteomes" id="UP001190700"/>
    </source>
</evidence>
<dbReference type="AlphaFoldDB" id="A0AAE0CC43"/>
<proteinExistence type="predicted"/>
<protein>
    <submittedName>
        <fullName evidence="2">Uncharacterized protein</fullName>
    </submittedName>
</protein>
<keyword evidence="1" id="KW-0812">Transmembrane</keyword>
<reference evidence="2 3" key="1">
    <citation type="journal article" date="2015" name="Genome Biol. Evol.">
        <title>Comparative Genomics of a Bacterivorous Green Alga Reveals Evolutionary Causalities and Consequences of Phago-Mixotrophic Mode of Nutrition.</title>
        <authorList>
            <person name="Burns J.A."/>
            <person name="Paasch A."/>
            <person name="Narechania A."/>
            <person name="Kim E."/>
        </authorList>
    </citation>
    <scope>NUCLEOTIDE SEQUENCE [LARGE SCALE GENOMIC DNA]</scope>
    <source>
        <strain evidence="2 3">PLY_AMNH</strain>
    </source>
</reference>
<keyword evidence="3" id="KW-1185">Reference proteome</keyword>
<feature type="transmembrane region" description="Helical" evidence="1">
    <location>
        <begin position="142"/>
        <end position="163"/>
    </location>
</feature>
<feature type="non-terminal residue" evidence="2">
    <location>
        <position position="1"/>
    </location>
</feature>
<dbReference type="Proteomes" id="UP001190700">
    <property type="component" value="Unassembled WGS sequence"/>
</dbReference>